<comment type="caution">
    <text evidence="2">The sequence shown here is derived from an EMBL/GenBank/DDBJ whole genome shotgun (WGS) entry which is preliminary data.</text>
</comment>
<dbReference type="AlphaFoldDB" id="A0A836L150"/>
<dbReference type="RefSeq" id="XP_067752728.1">
    <property type="nucleotide sequence ID" value="XM_067896571.1"/>
</dbReference>
<evidence type="ECO:0000256" key="1">
    <source>
        <dbReference type="SAM" id="MobiDB-lite"/>
    </source>
</evidence>
<accession>A0A836L150</accession>
<feature type="compositionally biased region" description="Low complexity" evidence="1">
    <location>
        <begin position="15"/>
        <end position="30"/>
    </location>
</feature>
<evidence type="ECO:0000313" key="2">
    <source>
        <dbReference type="EMBL" id="KAG5490400.1"/>
    </source>
</evidence>
<dbReference type="OrthoDB" id="426293at2759"/>
<dbReference type="Gene3D" id="1.25.40.20">
    <property type="entry name" value="Ankyrin repeat-containing domain"/>
    <property type="match status" value="1"/>
</dbReference>
<evidence type="ECO:0000313" key="3">
    <source>
        <dbReference type="Proteomes" id="UP000674318"/>
    </source>
</evidence>
<feature type="compositionally biased region" description="Low complexity" evidence="1">
    <location>
        <begin position="54"/>
        <end position="67"/>
    </location>
</feature>
<dbReference type="EMBL" id="JAFJZO010000036">
    <property type="protein sequence ID" value="KAG5490400.1"/>
    <property type="molecule type" value="Genomic_DNA"/>
</dbReference>
<protein>
    <submittedName>
        <fullName evidence="2">Uncharacterized protein</fullName>
    </submittedName>
</protein>
<dbReference type="KEGG" id="phet:94286648"/>
<dbReference type="Proteomes" id="UP000674318">
    <property type="component" value="Unassembled WGS sequence"/>
</dbReference>
<dbReference type="GeneID" id="94286648"/>
<sequence>MSGTPMSEEQRAALEQRLAQLRAAQAAAAEVEGGSASTLSAGDKNGSSRDDAMPQQTQPQETPSQNQRGGAVGSAAAAPPPPPPQIGYGYEDDDCDEEDELDNAREQFEDEFLRHIAEQQQQQGQAHPVSTHELNVASVAGVSATRDANDGVDVVATDKNAPCSHELGDFEVLRLAKMGDGVSMKNFGAACGIAWKTFLDNHGRNALHYAADSSSAALIRLVADDLRVPYVADEKQLTPLDIAILNGHTGAESDEVYAALFAAAKASGHADGNVGGSGENAKTREKVLMAHAPPPPKFVLSKPVPKAPEATRERTFWSPGSRSEAAASVQCSSGTDMTDAERQAVSDAVCSLDHHGRLQWLRPVTRDARMPCEHWQVALASQAVATTATTCTKATGVVVAQVLPNVSLKGPVAKKVSVATVAVAAHLAVDDENKHKGVAAALLHALRVRIEGLANSGSGLAVFFASSTQLSRPPAAIATVKWFRRVFDPSYFYASDSAYDVFPDFFNYDEVLRADAVLKGAVPASLVQHYTADMPSWCHLEVNSDEQCALVLSFMQAKAGSAESNVELACVPEDVQELRRSYIGHPDHRAFVRINAQGSVTDLVVFRKRDMRNTGPSIDADGGIPAAEVAYALFSTIISTAKVDHLMLLALKLLSAKMLLVPTMFGITDSDLAKSNFDELVANRDYVYALSLTTRREIDGLAPMPAARLSLPVYSI</sequence>
<gene>
    <name evidence="2" type="ORF">JKF63_00520</name>
</gene>
<dbReference type="FunFam" id="1.25.40.20:FF:000678">
    <property type="entry name" value="Ankyrin repeats (3 copies), putative"/>
    <property type="match status" value="1"/>
</dbReference>
<proteinExistence type="predicted"/>
<keyword evidence="3" id="KW-1185">Reference proteome</keyword>
<feature type="region of interest" description="Disordered" evidence="1">
    <location>
        <begin position="1"/>
        <end position="97"/>
    </location>
</feature>
<dbReference type="InterPro" id="IPR036770">
    <property type="entry name" value="Ankyrin_rpt-contain_sf"/>
</dbReference>
<organism evidence="2 3">
    <name type="scientific">Porcisia hertigi</name>
    <dbReference type="NCBI Taxonomy" id="2761500"/>
    <lineage>
        <taxon>Eukaryota</taxon>
        <taxon>Discoba</taxon>
        <taxon>Euglenozoa</taxon>
        <taxon>Kinetoplastea</taxon>
        <taxon>Metakinetoplastina</taxon>
        <taxon>Trypanosomatida</taxon>
        <taxon>Trypanosomatidae</taxon>
        <taxon>Leishmaniinae</taxon>
        <taxon>Porcisia</taxon>
    </lineage>
</organism>
<name>A0A836L150_9TRYP</name>
<reference evidence="2 3" key="1">
    <citation type="submission" date="2021-02" db="EMBL/GenBank/DDBJ databases">
        <title>Porcisia hertigi Genome sequencing and assembly.</title>
        <authorList>
            <person name="Almutairi H."/>
            <person name="Gatherer D."/>
        </authorList>
    </citation>
    <scope>NUCLEOTIDE SEQUENCE [LARGE SCALE GENOMIC DNA]</scope>
    <source>
        <strain evidence="2 3">C119</strain>
    </source>
</reference>